<dbReference type="EMBL" id="VLTN01000017">
    <property type="protein sequence ID" value="KAA0153167.1"/>
    <property type="molecule type" value="Genomic_DNA"/>
</dbReference>
<comment type="subcellular location">
    <subcellularLocation>
        <location evidence="1">Mitochondrion inner membrane</location>
        <topology evidence="1">Peripheral membrane protein</topology>
        <orientation evidence="1">Matrix side</orientation>
    </subcellularLocation>
</comment>
<evidence type="ECO:0000256" key="7">
    <source>
        <dbReference type="ARBA" id="ARBA00023128"/>
    </source>
</evidence>
<keyword evidence="7" id="KW-0496">Mitochondrion</keyword>
<evidence type="ECO:0000256" key="4">
    <source>
        <dbReference type="ARBA" id="ARBA00022660"/>
    </source>
</evidence>
<keyword evidence="8" id="KW-0472">Membrane</keyword>
<comment type="caution">
    <text evidence="9">The sequence shown here is derived from an EMBL/GenBank/DDBJ whole genome shotgun (WGS) entry which is preliminary data.</text>
</comment>
<dbReference type="GO" id="GO:0005743">
    <property type="term" value="C:mitochondrial inner membrane"/>
    <property type="evidence" value="ECO:0007669"/>
    <property type="project" value="UniProtKB-SubCell"/>
</dbReference>
<organism evidence="9 10">
    <name type="scientific">Cafeteria roenbergensis</name>
    <name type="common">Marine flagellate</name>
    <dbReference type="NCBI Taxonomy" id="33653"/>
    <lineage>
        <taxon>Eukaryota</taxon>
        <taxon>Sar</taxon>
        <taxon>Stramenopiles</taxon>
        <taxon>Bigyra</taxon>
        <taxon>Opalozoa</taxon>
        <taxon>Bicosoecida</taxon>
        <taxon>Cafeteriaceae</taxon>
        <taxon>Cafeteria</taxon>
    </lineage>
</organism>
<evidence type="ECO:0000313" key="10">
    <source>
        <dbReference type="Proteomes" id="UP000323011"/>
    </source>
</evidence>
<dbReference type="GO" id="GO:0022904">
    <property type="term" value="P:respiratory electron transport chain"/>
    <property type="evidence" value="ECO:0007669"/>
    <property type="project" value="InterPro"/>
</dbReference>
<keyword evidence="3" id="KW-0813">Transport</keyword>
<keyword evidence="4" id="KW-0679">Respiratory chain</keyword>
<evidence type="ECO:0000313" key="9">
    <source>
        <dbReference type="EMBL" id="KAA0153167.1"/>
    </source>
</evidence>
<protein>
    <submittedName>
        <fullName evidence="9">Uncharacterized protein</fullName>
    </submittedName>
</protein>
<evidence type="ECO:0000256" key="6">
    <source>
        <dbReference type="ARBA" id="ARBA00022982"/>
    </source>
</evidence>
<keyword evidence="10" id="KW-1185">Reference proteome</keyword>
<evidence type="ECO:0000256" key="2">
    <source>
        <dbReference type="ARBA" id="ARBA00010261"/>
    </source>
</evidence>
<evidence type="ECO:0000256" key="5">
    <source>
        <dbReference type="ARBA" id="ARBA00022792"/>
    </source>
</evidence>
<dbReference type="Proteomes" id="UP000323011">
    <property type="component" value="Unassembled WGS sequence"/>
</dbReference>
<accession>A0A5A8CKY3</accession>
<dbReference type="InterPro" id="IPR006806">
    <property type="entry name" value="NDUFA5"/>
</dbReference>
<keyword evidence="5" id="KW-0999">Mitochondrion inner membrane</keyword>
<dbReference type="PANTHER" id="PTHR12653:SF0">
    <property type="entry name" value="NADH DEHYDROGENASE [UBIQUINONE] 1 ALPHA SUBCOMPLEX SUBUNIT 5"/>
    <property type="match status" value="1"/>
</dbReference>
<dbReference type="AlphaFoldDB" id="A0A5A8CKY3"/>
<dbReference type="Pfam" id="PF04716">
    <property type="entry name" value="ETC_C1_NDUFA5"/>
    <property type="match status" value="1"/>
</dbReference>
<comment type="similarity">
    <text evidence="2">Belongs to the complex I NDUFA5 subunit family.</text>
</comment>
<keyword evidence="6" id="KW-0249">Electron transport</keyword>
<evidence type="ECO:0000256" key="1">
    <source>
        <dbReference type="ARBA" id="ARBA00004443"/>
    </source>
</evidence>
<dbReference type="PANTHER" id="PTHR12653">
    <property type="entry name" value="NADH-UBIQUINONE OXIDOREDUCTASE 13 KD-B SUBUNIT"/>
    <property type="match status" value="1"/>
</dbReference>
<evidence type="ECO:0000256" key="3">
    <source>
        <dbReference type="ARBA" id="ARBA00022448"/>
    </source>
</evidence>
<gene>
    <name evidence="9" type="ORF">FNF29_03356</name>
</gene>
<evidence type="ECO:0000256" key="8">
    <source>
        <dbReference type="ARBA" id="ARBA00023136"/>
    </source>
</evidence>
<reference evidence="9 10" key="1">
    <citation type="submission" date="2019-07" db="EMBL/GenBank/DDBJ databases">
        <title>Genomes of Cafeteria roenbergensis.</title>
        <authorList>
            <person name="Fischer M.G."/>
            <person name="Hackl T."/>
            <person name="Roman M."/>
        </authorList>
    </citation>
    <scope>NUCLEOTIDE SEQUENCE [LARGE SCALE GENOMIC DNA]</scope>
    <source>
        <strain evidence="9 10">BVI</strain>
    </source>
</reference>
<sequence>MAFRATRAVMAYTKKTTGIVGLPVEPNARAILIDLYSTFLEKVKIIPEEAGFRRIMTNLNAYRLKTVQDNEDIAAIEDLNEGFQVEELIEMAKNDIECVSVYFKYRMWETSDFDDFEIDNDLEKVFGDSVKWFDKDMEPEAFNHALHHVNDHLRAEARGEVPSEEALTAHQERYLHVFRLGMFGEEKTVAMAKEDAKIVAERTAREAEKAAAAERA</sequence>
<name>A0A5A8CKY3_CAFRO</name>
<proteinExistence type="inferred from homology"/>